<name>A0ABR4LXY4_9EURO</name>
<dbReference type="GeneID" id="98141796"/>
<evidence type="ECO:0000313" key="2">
    <source>
        <dbReference type="EMBL" id="KAL2869395.1"/>
    </source>
</evidence>
<comment type="caution">
    <text evidence="2">The sequence shown here is derived from an EMBL/GenBank/DDBJ whole genome shotgun (WGS) entry which is preliminary data.</text>
</comment>
<dbReference type="PANTHER" id="PTHR43792">
    <property type="entry name" value="GNAT FAMILY, PUTATIVE (AFU_ORTHOLOGUE AFUA_3G00765)-RELATED-RELATED"/>
    <property type="match status" value="1"/>
</dbReference>
<evidence type="ECO:0000259" key="1">
    <source>
        <dbReference type="PROSITE" id="PS51186"/>
    </source>
</evidence>
<dbReference type="InterPro" id="IPR016181">
    <property type="entry name" value="Acyl_CoA_acyltransferase"/>
</dbReference>
<dbReference type="PROSITE" id="PS51186">
    <property type="entry name" value="GNAT"/>
    <property type="match status" value="1"/>
</dbReference>
<dbReference type="Gene3D" id="3.40.630.30">
    <property type="match status" value="1"/>
</dbReference>
<dbReference type="InterPro" id="IPR000182">
    <property type="entry name" value="GNAT_dom"/>
</dbReference>
<dbReference type="RefSeq" id="XP_070888374.1">
    <property type="nucleotide sequence ID" value="XM_071026724.1"/>
</dbReference>
<proteinExistence type="predicted"/>
<dbReference type="EMBL" id="JBFXLQ010000010">
    <property type="protein sequence ID" value="KAL2869395.1"/>
    <property type="molecule type" value="Genomic_DNA"/>
</dbReference>
<dbReference type="InterPro" id="IPR051531">
    <property type="entry name" value="N-acetyltransferase"/>
</dbReference>
<keyword evidence="3" id="KW-1185">Reference proteome</keyword>
<gene>
    <name evidence="2" type="ORF">BJX67DRAFT_28619</name>
</gene>
<feature type="domain" description="N-acetyltransferase" evidence="1">
    <location>
        <begin position="49"/>
        <end position="208"/>
    </location>
</feature>
<protein>
    <submittedName>
        <fullName evidence="2">GNAT domain-containing protein</fullName>
    </submittedName>
</protein>
<evidence type="ECO:0000313" key="3">
    <source>
        <dbReference type="Proteomes" id="UP001610432"/>
    </source>
</evidence>
<dbReference type="PANTHER" id="PTHR43792:SF1">
    <property type="entry name" value="N-ACETYLTRANSFERASE DOMAIN-CONTAINING PROTEIN"/>
    <property type="match status" value="1"/>
</dbReference>
<accession>A0ABR4LXY4</accession>
<organism evidence="2 3">
    <name type="scientific">Aspergillus lucknowensis</name>
    <dbReference type="NCBI Taxonomy" id="176173"/>
    <lineage>
        <taxon>Eukaryota</taxon>
        <taxon>Fungi</taxon>
        <taxon>Dikarya</taxon>
        <taxon>Ascomycota</taxon>
        <taxon>Pezizomycotina</taxon>
        <taxon>Eurotiomycetes</taxon>
        <taxon>Eurotiomycetidae</taxon>
        <taxon>Eurotiales</taxon>
        <taxon>Aspergillaceae</taxon>
        <taxon>Aspergillus</taxon>
        <taxon>Aspergillus subgen. Nidulantes</taxon>
    </lineage>
</organism>
<sequence length="210" mass="23432">MNPIEAPPFPKQETAVILPEPSEFAEIHTERLILRLLRVDNDEDAAGLFRVRSQQEVMDWMRLKAADTNPDDTKKWIRKKVLSPPGSPADAGSRLFYFLVVEKDHNAVGSGGRIVGAAGVNSVYPAPAVGCMFHPEVWGKGYATEALRAVVTAWWNLPRAWCVEEEKLFAAVKPANMGSLRVLEKVGFQVYAYTHSPERLALMSIKRPFT</sequence>
<dbReference type="SUPFAM" id="SSF55729">
    <property type="entry name" value="Acyl-CoA N-acyltransferases (Nat)"/>
    <property type="match status" value="1"/>
</dbReference>
<dbReference type="Pfam" id="PF13302">
    <property type="entry name" value="Acetyltransf_3"/>
    <property type="match status" value="1"/>
</dbReference>
<reference evidence="2 3" key="1">
    <citation type="submission" date="2024-07" db="EMBL/GenBank/DDBJ databases">
        <title>Section-level genome sequencing and comparative genomics of Aspergillus sections Usti and Cavernicolus.</title>
        <authorList>
            <consortium name="Lawrence Berkeley National Laboratory"/>
            <person name="Nybo J.L."/>
            <person name="Vesth T.C."/>
            <person name="Theobald S."/>
            <person name="Frisvad J.C."/>
            <person name="Larsen T.O."/>
            <person name="Kjaerboelling I."/>
            <person name="Rothschild-Mancinelli K."/>
            <person name="Lyhne E.K."/>
            <person name="Kogle M.E."/>
            <person name="Barry K."/>
            <person name="Clum A."/>
            <person name="Na H."/>
            <person name="Ledsgaard L."/>
            <person name="Lin J."/>
            <person name="Lipzen A."/>
            <person name="Kuo A."/>
            <person name="Riley R."/>
            <person name="Mondo S."/>
            <person name="Labutti K."/>
            <person name="Haridas S."/>
            <person name="Pangalinan J."/>
            <person name="Salamov A.A."/>
            <person name="Simmons B.A."/>
            <person name="Magnuson J.K."/>
            <person name="Chen J."/>
            <person name="Drula E."/>
            <person name="Henrissat B."/>
            <person name="Wiebenga A."/>
            <person name="Lubbers R.J."/>
            <person name="Gomes A.C."/>
            <person name="Macurrencykelacurrency M.R."/>
            <person name="Stajich J."/>
            <person name="Grigoriev I.V."/>
            <person name="Mortensen U.H."/>
            <person name="De Vries R.P."/>
            <person name="Baker S.E."/>
            <person name="Andersen M.R."/>
        </authorList>
    </citation>
    <scope>NUCLEOTIDE SEQUENCE [LARGE SCALE GENOMIC DNA]</scope>
    <source>
        <strain evidence="2 3">CBS 449.75</strain>
    </source>
</reference>
<dbReference type="Proteomes" id="UP001610432">
    <property type="component" value="Unassembled WGS sequence"/>
</dbReference>